<dbReference type="InterPro" id="IPR004158">
    <property type="entry name" value="DUF247_pln"/>
</dbReference>
<sequence>MDRRDFVVNIEQRMNRHRQQMADSGTIMPTFPDVLVEIDDSIQCRFPRLASFGLYHRDIPHLHRFEEKKTTFCDQFLRRIGIPERNQLFSPEDLRALKRETKRCYRQNIRLPSGDDLVNMMLLDGCFMVELFLQYEEARNVEPPWSVPWCVPSLIADLLKLENQLPFFILERLFELSNFGQGATLTTLALRFLNQVFCSPSDVDNSQIVNPPKHLLDLFRSSLLPSTQEEARQGNHSHWEYSIQSVKHLRNSGITVRKKTAKSLLEIEFRKVQLPLLALKIPPFEMNDWTRSILVNCVALEQRSQDRDKHFTSYVCFMNYLVKEPEDVTFLRSVDIITNHPWQDEMRFINMLNNLGRNFCFS</sequence>
<gene>
    <name evidence="2" type="primary">LOC111300189</name>
</gene>
<proteinExistence type="predicted"/>
<name>A0A6P5ZFL1_DURZI</name>
<evidence type="ECO:0000313" key="2">
    <source>
        <dbReference type="RefSeq" id="XP_022751569.1"/>
    </source>
</evidence>
<dbReference type="Proteomes" id="UP000515121">
    <property type="component" value="Unplaced"/>
</dbReference>
<accession>A0A6P5ZFL1</accession>
<keyword evidence="1" id="KW-1185">Reference proteome</keyword>
<protein>
    <submittedName>
        <fullName evidence="2">UPF0481 protein At3g47200-like</fullName>
    </submittedName>
</protein>
<evidence type="ECO:0000313" key="1">
    <source>
        <dbReference type="Proteomes" id="UP000515121"/>
    </source>
</evidence>
<dbReference type="KEGG" id="dzi:111300189"/>
<dbReference type="GeneID" id="111300189"/>
<dbReference type="PANTHER" id="PTHR31170">
    <property type="entry name" value="BNAC04G53230D PROTEIN"/>
    <property type="match status" value="1"/>
</dbReference>
<dbReference type="PANTHER" id="PTHR31170:SF25">
    <property type="entry name" value="BNAA09G04570D PROTEIN"/>
    <property type="match status" value="1"/>
</dbReference>
<dbReference type="Pfam" id="PF03140">
    <property type="entry name" value="DUF247"/>
    <property type="match status" value="1"/>
</dbReference>
<organism evidence="1 2">
    <name type="scientific">Durio zibethinus</name>
    <name type="common">Durian</name>
    <dbReference type="NCBI Taxonomy" id="66656"/>
    <lineage>
        <taxon>Eukaryota</taxon>
        <taxon>Viridiplantae</taxon>
        <taxon>Streptophyta</taxon>
        <taxon>Embryophyta</taxon>
        <taxon>Tracheophyta</taxon>
        <taxon>Spermatophyta</taxon>
        <taxon>Magnoliopsida</taxon>
        <taxon>eudicotyledons</taxon>
        <taxon>Gunneridae</taxon>
        <taxon>Pentapetalae</taxon>
        <taxon>rosids</taxon>
        <taxon>malvids</taxon>
        <taxon>Malvales</taxon>
        <taxon>Malvaceae</taxon>
        <taxon>Helicteroideae</taxon>
        <taxon>Durio</taxon>
    </lineage>
</organism>
<dbReference type="RefSeq" id="XP_022751569.1">
    <property type="nucleotide sequence ID" value="XM_022895834.1"/>
</dbReference>
<dbReference type="AlphaFoldDB" id="A0A6P5ZFL1"/>
<dbReference type="OrthoDB" id="939823at2759"/>
<reference evidence="2" key="1">
    <citation type="submission" date="2025-08" db="UniProtKB">
        <authorList>
            <consortium name="RefSeq"/>
        </authorList>
    </citation>
    <scope>IDENTIFICATION</scope>
    <source>
        <tissue evidence="2">Fruit stalk</tissue>
    </source>
</reference>